<name>K0JNP3_SACES</name>
<sequence length="139" mass="15096">MSYEEKGTWVYLVVSLVTYAAYLIRLVDLAAGGALADAPYTGALLWAVGVSIALSVVGRVGFEIVKPSERRTGDVRDKEVNRRGEYVGGLLVTIGMVLPFALAVVEARHFWIANAMYTVFTLGAVVGSLVKLHAYRRGF</sequence>
<dbReference type="OrthoDB" id="4559359at2"/>
<organism evidence="2 3">
    <name type="scientific">Saccharothrix espanaensis (strain ATCC 51144 / DSM 44229 / JCM 9112 / NBRC 15066 / NRRL 15764)</name>
    <dbReference type="NCBI Taxonomy" id="1179773"/>
    <lineage>
        <taxon>Bacteria</taxon>
        <taxon>Bacillati</taxon>
        <taxon>Actinomycetota</taxon>
        <taxon>Actinomycetes</taxon>
        <taxon>Pseudonocardiales</taxon>
        <taxon>Pseudonocardiaceae</taxon>
        <taxon>Saccharothrix</taxon>
    </lineage>
</organism>
<reference evidence="2 3" key="1">
    <citation type="journal article" date="2012" name="BMC Genomics">
        <title>Complete genome sequence of Saccharothrix espanaensis DSM 44229T and comparison to the other completely sequenced Pseudonocardiaceae.</title>
        <authorList>
            <person name="Strobel T."/>
            <person name="Al-Dilaimi A."/>
            <person name="Blom J."/>
            <person name="Gessner A."/>
            <person name="Kalinowski J."/>
            <person name="Luzhetska M."/>
            <person name="Puhler A."/>
            <person name="Szczepanowski R."/>
            <person name="Bechthold A."/>
            <person name="Ruckert C."/>
        </authorList>
    </citation>
    <scope>NUCLEOTIDE SEQUENCE [LARGE SCALE GENOMIC DNA]</scope>
    <source>
        <strain evidence="3">ATCC 51144 / DSM 44229 / JCM 9112 / NBRC 15066 / NRRL 15764</strain>
    </source>
</reference>
<keyword evidence="1" id="KW-1133">Transmembrane helix</keyword>
<evidence type="ECO:0000256" key="1">
    <source>
        <dbReference type="SAM" id="Phobius"/>
    </source>
</evidence>
<keyword evidence="3" id="KW-1185">Reference proteome</keyword>
<dbReference type="EMBL" id="HE804045">
    <property type="protein sequence ID" value="CCH27535.1"/>
    <property type="molecule type" value="Genomic_DNA"/>
</dbReference>
<keyword evidence="1" id="KW-0812">Transmembrane</keyword>
<evidence type="ECO:0000313" key="2">
    <source>
        <dbReference type="EMBL" id="CCH27535.1"/>
    </source>
</evidence>
<dbReference type="BioCyc" id="SESP1179773:BN6_RS01000-MONOMER"/>
<proteinExistence type="predicted"/>
<dbReference type="RefSeq" id="WP_015097649.1">
    <property type="nucleotide sequence ID" value="NC_019673.1"/>
</dbReference>
<feature type="transmembrane region" description="Helical" evidence="1">
    <location>
        <begin position="86"/>
        <end position="105"/>
    </location>
</feature>
<protein>
    <submittedName>
        <fullName evidence="2">Uncharacterized protein</fullName>
    </submittedName>
</protein>
<dbReference type="KEGG" id="sesp:BN6_02020"/>
<keyword evidence="1" id="KW-0472">Membrane</keyword>
<accession>K0JNP3</accession>
<feature type="transmembrane region" description="Helical" evidence="1">
    <location>
        <begin position="111"/>
        <end position="130"/>
    </location>
</feature>
<feature type="transmembrane region" description="Helical" evidence="1">
    <location>
        <begin position="7"/>
        <end position="24"/>
    </location>
</feature>
<evidence type="ECO:0000313" key="3">
    <source>
        <dbReference type="Proteomes" id="UP000006281"/>
    </source>
</evidence>
<gene>
    <name evidence="2" type="ordered locus">BN6_02020</name>
</gene>
<dbReference type="PATRIC" id="fig|1179773.3.peg.206"/>
<dbReference type="eggNOG" id="ENOG5032RUB">
    <property type="taxonomic scope" value="Bacteria"/>
</dbReference>
<dbReference type="Proteomes" id="UP000006281">
    <property type="component" value="Chromosome"/>
</dbReference>
<dbReference type="AlphaFoldDB" id="K0JNP3"/>
<dbReference type="STRING" id="1179773.BN6_02020"/>
<dbReference type="HOGENOM" id="CLU_131973_0_0_11"/>
<feature type="transmembrane region" description="Helical" evidence="1">
    <location>
        <begin position="44"/>
        <end position="65"/>
    </location>
</feature>